<evidence type="ECO:0000313" key="2">
    <source>
        <dbReference type="Proteomes" id="UP001489509"/>
    </source>
</evidence>
<dbReference type="PANTHER" id="PTHR35145:SF1">
    <property type="entry name" value="CYTOPLASMIC PROTEIN"/>
    <property type="match status" value="1"/>
</dbReference>
<evidence type="ECO:0000313" key="1">
    <source>
        <dbReference type="EMBL" id="MEQ2441553.1"/>
    </source>
</evidence>
<dbReference type="PANTHER" id="PTHR35145">
    <property type="entry name" value="CYTOPLASMIC PROTEIN-RELATED"/>
    <property type="match status" value="1"/>
</dbReference>
<organism evidence="1 2">
    <name type="scientific">Solibaculum intestinale</name>
    <dbReference type="NCBI Taxonomy" id="3133165"/>
    <lineage>
        <taxon>Bacteria</taxon>
        <taxon>Bacillati</taxon>
        <taxon>Bacillota</taxon>
        <taxon>Clostridia</taxon>
        <taxon>Eubacteriales</taxon>
        <taxon>Oscillospiraceae</taxon>
        <taxon>Solibaculum</taxon>
    </lineage>
</organism>
<dbReference type="GO" id="GO:0003677">
    <property type="term" value="F:DNA binding"/>
    <property type="evidence" value="ECO:0007669"/>
    <property type="project" value="UniProtKB-KW"/>
</dbReference>
<dbReference type="SUPFAM" id="SSF142906">
    <property type="entry name" value="YjbR-like"/>
    <property type="match status" value="1"/>
</dbReference>
<dbReference type="RefSeq" id="WP_349220708.1">
    <property type="nucleotide sequence ID" value="NZ_JBBMFD010000029.1"/>
</dbReference>
<keyword evidence="1" id="KW-0238">DNA-binding</keyword>
<dbReference type="InterPro" id="IPR007351">
    <property type="entry name" value="YjbR"/>
</dbReference>
<sequence length="119" mass="13940">MPYPWIDAYCLSKKGVVKDYKEEWEATRYQVGGKMFAMQGGDKEGNPIFTLKLPPDFGRFLRQQYPDIVPGYYMNKEHWNSLFLQGAVPDDLVREMIDKAYETVLRSLPKRVQRDIEEG</sequence>
<accession>A0ABV1E682</accession>
<dbReference type="InterPro" id="IPR038056">
    <property type="entry name" value="YjbR-like_sf"/>
</dbReference>
<dbReference type="Gene3D" id="3.90.1150.30">
    <property type="match status" value="1"/>
</dbReference>
<keyword evidence="2" id="KW-1185">Reference proteome</keyword>
<dbReference type="EMBL" id="JBBMFD010000029">
    <property type="protein sequence ID" value="MEQ2441553.1"/>
    <property type="molecule type" value="Genomic_DNA"/>
</dbReference>
<reference evidence="1 2" key="1">
    <citation type="submission" date="2024-03" db="EMBL/GenBank/DDBJ databases">
        <title>Human intestinal bacterial collection.</title>
        <authorList>
            <person name="Pauvert C."/>
            <person name="Hitch T.C.A."/>
            <person name="Clavel T."/>
        </authorList>
    </citation>
    <scope>NUCLEOTIDE SEQUENCE [LARGE SCALE GENOMIC DNA]</scope>
    <source>
        <strain evidence="1 2">CLA-JM-H44</strain>
    </source>
</reference>
<name>A0ABV1E682_9FIRM</name>
<dbReference type="Proteomes" id="UP001489509">
    <property type="component" value="Unassembled WGS sequence"/>
</dbReference>
<dbReference type="Pfam" id="PF04237">
    <property type="entry name" value="YjbR"/>
    <property type="match status" value="1"/>
</dbReference>
<protein>
    <submittedName>
        <fullName evidence="1">MmcQ/YjbR family DNA-binding protein</fullName>
    </submittedName>
</protein>
<proteinExistence type="predicted"/>
<comment type="caution">
    <text evidence="1">The sequence shown here is derived from an EMBL/GenBank/DDBJ whole genome shotgun (WGS) entry which is preliminary data.</text>
</comment>
<dbReference type="InterPro" id="IPR058532">
    <property type="entry name" value="YjbR/MT2646/Rv2570-like"/>
</dbReference>
<gene>
    <name evidence="1" type="ORF">WMO26_12010</name>
</gene>